<keyword evidence="5" id="KW-0627">Porphyrin biosynthesis</keyword>
<keyword evidence="8" id="KW-1185">Reference proteome</keyword>
<comment type="pathway">
    <text evidence="1">Porphyrin-containing compound metabolism; siroheme biosynthesis; sirohydrochlorin from precorrin-2: step 1/1.</text>
</comment>
<proteinExistence type="predicted"/>
<evidence type="ECO:0000313" key="8">
    <source>
        <dbReference type="Proteomes" id="UP000217696"/>
    </source>
</evidence>
<accession>A0A0U5B6Y3</accession>
<evidence type="ECO:0000256" key="4">
    <source>
        <dbReference type="ARBA" id="ARBA00023027"/>
    </source>
</evidence>
<protein>
    <recommendedName>
        <fullName evidence="2">precorrin-2 dehydrogenase</fullName>
        <ecNumber evidence="2">1.3.1.76</ecNumber>
    </recommendedName>
</protein>
<dbReference type="GO" id="GO:0004325">
    <property type="term" value="F:ferrochelatase activity"/>
    <property type="evidence" value="ECO:0007669"/>
    <property type="project" value="InterPro"/>
</dbReference>
<gene>
    <name evidence="7" type="primary">sirC</name>
    <name evidence="7" type="ORF">CB4_00859</name>
</gene>
<dbReference type="KEGG" id="asoc:CB4_00859"/>
<keyword evidence="4" id="KW-0520">NAD</keyword>
<dbReference type="InterPro" id="IPR036291">
    <property type="entry name" value="NAD(P)-bd_dom_sf"/>
</dbReference>
<name>A0A0U5B6Y3_9BACL</name>
<dbReference type="Proteomes" id="UP000217696">
    <property type="component" value="Chromosome"/>
</dbReference>
<evidence type="ECO:0000256" key="3">
    <source>
        <dbReference type="ARBA" id="ARBA00023002"/>
    </source>
</evidence>
<dbReference type="Pfam" id="PF13241">
    <property type="entry name" value="NAD_binding_7"/>
    <property type="match status" value="1"/>
</dbReference>
<dbReference type="UniPathway" id="UPA00262">
    <property type="reaction ID" value="UER00222"/>
</dbReference>
<dbReference type="Gene3D" id="3.40.50.720">
    <property type="entry name" value="NAD(P)-binding Rossmann-like Domain"/>
    <property type="match status" value="1"/>
</dbReference>
<dbReference type="SUPFAM" id="SSF51735">
    <property type="entry name" value="NAD(P)-binding Rossmann-fold domains"/>
    <property type="match status" value="1"/>
</dbReference>
<sequence length="215" mass="23855">MTERSYPALLRIEGTNCTVVGGGHVAFRKVNSLLDAGARVTVISPVLANGLAEYASNNIIIWKEKRFEADDLAGAVLVIAATDQPDVNVAVWEAVRPGQWITVADRPDLSTFIVPAQVRRGRLLLTISTEGASPGLSRRIARELAVQYDDTYDIYTEWLADSRKIVLKQIDNPVARRIIFAGLLTDEFWLIACNNDRSAWDAELTKLMCKAERIE</sequence>
<dbReference type="PANTHER" id="PTHR35330:SF1">
    <property type="entry name" value="SIROHEME BIOSYNTHESIS PROTEIN MET8"/>
    <property type="match status" value="1"/>
</dbReference>
<dbReference type="EC" id="1.3.1.76" evidence="2"/>
<dbReference type="GO" id="GO:0019354">
    <property type="term" value="P:siroheme biosynthetic process"/>
    <property type="evidence" value="ECO:0007669"/>
    <property type="project" value="UniProtKB-UniPathway"/>
</dbReference>
<dbReference type="GO" id="GO:0043115">
    <property type="term" value="F:precorrin-2 dehydrogenase activity"/>
    <property type="evidence" value="ECO:0007669"/>
    <property type="project" value="UniProtKB-EC"/>
</dbReference>
<dbReference type="OrthoDB" id="9773765at2"/>
<keyword evidence="3 7" id="KW-0560">Oxidoreductase</keyword>
<dbReference type="InterPro" id="IPR028161">
    <property type="entry name" value="Met8-like"/>
</dbReference>
<dbReference type="AlphaFoldDB" id="A0A0U5B6Y3"/>
<evidence type="ECO:0000256" key="2">
    <source>
        <dbReference type="ARBA" id="ARBA00012400"/>
    </source>
</evidence>
<organism evidence="7 8">
    <name type="scientific">Aneurinibacillus soli</name>
    <dbReference type="NCBI Taxonomy" id="1500254"/>
    <lineage>
        <taxon>Bacteria</taxon>
        <taxon>Bacillati</taxon>
        <taxon>Bacillota</taxon>
        <taxon>Bacilli</taxon>
        <taxon>Bacillales</taxon>
        <taxon>Paenibacillaceae</taxon>
        <taxon>Aneurinibacillus group</taxon>
        <taxon>Aneurinibacillus</taxon>
    </lineage>
</organism>
<evidence type="ECO:0000256" key="1">
    <source>
        <dbReference type="ARBA" id="ARBA00005010"/>
    </source>
</evidence>
<dbReference type="PANTHER" id="PTHR35330">
    <property type="entry name" value="SIROHEME BIOSYNTHESIS PROTEIN MET8"/>
    <property type="match status" value="1"/>
</dbReference>
<dbReference type="NCBIfam" id="TIGR01470">
    <property type="entry name" value="cysG_Nterm"/>
    <property type="match status" value="1"/>
</dbReference>
<dbReference type="InterPro" id="IPR006367">
    <property type="entry name" value="Sirohaem_synthase_N"/>
</dbReference>
<reference evidence="7 8" key="1">
    <citation type="submission" date="2015-12" db="EMBL/GenBank/DDBJ databases">
        <title>Genome sequence of Aneurinibacillus soli.</title>
        <authorList>
            <person name="Lee J.S."/>
            <person name="Lee K.C."/>
            <person name="Kim K.K."/>
            <person name="Lee B.W."/>
        </authorList>
    </citation>
    <scope>NUCLEOTIDE SEQUENCE [LARGE SCALE GENOMIC DNA]</scope>
    <source>
        <strain evidence="7 8">CB4</strain>
    </source>
</reference>
<evidence type="ECO:0000313" key="7">
    <source>
        <dbReference type="EMBL" id="BAU26716.1"/>
    </source>
</evidence>
<dbReference type="Gene3D" id="1.10.8.610">
    <property type="entry name" value="SirC, precorrin-2 dehydrogenase, C-terminal helical domain-like"/>
    <property type="match status" value="1"/>
</dbReference>
<dbReference type="RefSeq" id="WP_096463732.1">
    <property type="nucleotide sequence ID" value="NZ_AP017312.1"/>
</dbReference>
<dbReference type="SUPFAM" id="SSF75615">
    <property type="entry name" value="Siroheme synthase middle domains-like"/>
    <property type="match status" value="1"/>
</dbReference>
<evidence type="ECO:0000256" key="6">
    <source>
        <dbReference type="ARBA" id="ARBA00047561"/>
    </source>
</evidence>
<dbReference type="EMBL" id="AP017312">
    <property type="protein sequence ID" value="BAU26716.1"/>
    <property type="molecule type" value="Genomic_DNA"/>
</dbReference>
<comment type="catalytic activity">
    <reaction evidence="6">
        <text>precorrin-2 + NAD(+) = sirohydrochlorin + NADH + 2 H(+)</text>
        <dbReference type="Rhea" id="RHEA:15613"/>
        <dbReference type="ChEBI" id="CHEBI:15378"/>
        <dbReference type="ChEBI" id="CHEBI:57540"/>
        <dbReference type="ChEBI" id="CHEBI:57945"/>
        <dbReference type="ChEBI" id="CHEBI:58351"/>
        <dbReference type="ChEBI" id="CHEBI:58827"/>
        <dbReference type="EC" id="1.3.1.76"/>
    </reaction>
</comment>
<evidence type="ECO:0000256" key="5">
    <source>
        <dbReference type="ARBA" id="ARBA00023244"/>
    </source>
</evidence>
<dbReference type="InterPro" id="IPR042518">
    <property type="entry name" value="SirC_C"/>
</dbReference>